<dbReference type="SUPFAM" id="SSF63380">
    <property type="entry name" value="Riboflavin synthase domain-like"/>
    <property type="match status" value="1"/>
</dbReference>
<dbReference type="SUPFAM" id="SSF52343">
    <property type="entry name" value="Ferredoxin reductase-like, C-terminal NADP-linked domain"/>
    <property type="match status" value="1"/>
</dbReference>
<dbReference type="InterPro" id="IPR001094">
    <property type="entry name" value="Flavdoxin-like"/>
</dbReference>
<dbReference type="InterPro" id="IPR039261">
    <property type="entry name" value="FNR_nucleotide-bd"/>
</dbReference>
<feature type="transmembrane region" description="Helical" evidence="5">
    <location>
        <begin position="188"/>
        <end position="217"/>
    </location>
</feature>
<sequence length="955" mass="101489">MLKKVFFQLHWFLGITAGLVLALMGTTGALQSFQPEILRLLNPGVLSITAPAGAVPLTPDVLRERVLADMPGRRLNSLTMLSDPTLPARAVFALPPPPPGQPMRRGELRWVDPYSGKVLPVPRGVGFFETVRELHRFLLAGDVGKQIVGACAMVLVFLSLSGLYLRWPRQVARWRAWFSVSPRQKGRAFLWNLHATMGTVALLCYLLSALTGMYWAVDVYRDTVSSLLGAPQRSAVRQAAAGPQAGGGANSGGADAGGPGAGGPAAGATNTAAPNTTASNLVASNAGAHNGRVSAGDASTAASVRAGETKPAAPGTAAQNIASSATATRNGTPRAGQVRSANSPPAAAPPAPVTPPPISLDQVRAQIIQTAGEIDTITFALPARPDLPLQVTYLDANAPHDRATNQATFDASGTLRQHQRYADKTAGARLVGSVYPLHTGEFFGLPGRLIMMLSALGLPVFAVTGWMLYLDRRRKARALREARGVAATTGPDMPAAAATPLLIAFASQSGTAERLAWQTAHALQGAGVPVAVHSMAGLDLTMLAGFRRALFVVSTFGDGEAPDAARRFARQVMSQTPSLRDIGFGMLSLGDRSYAGFCGFGRSLHSWLTAHGAHTLFDTVEVDNHHPAALATWQQRLAVLGVTDAAPWQDQPFQAWTLSAREQVNPGSQGSPLFHLVLNAPQDVQASWQSGDLVEVLPRHQDDEVATWLRARALDPQSPGEGGRTLAESVANSEWITGLPADADRDTLLSRLQPMRPRQYSIASIQSDGAVHLLVRRSEHEAGFGLASGLLTATTPVGSTVNLRLRAHPGFHLTADNRERPLILIGNGSGLAGLMAHLKTRVAADETRNWLVYGDRNAAVDLPYRDQLMAWQAQGSIERMDLAFSRDQPERIYVQHKLADAATELKAWVDRGAAIYVCGSLDGMAGGVDAVLHAVLGSDLVDALSASGRYRRDVY</sequence>
<dbReference type="Pfam" id="PF00258">
    <property type="entry name" value="Flavodoxin_1"/>
    <property type="match status" value="1"/>
</dbReference>
<keyword evidence="1" id="KW-0285">Flavoprotein</keyword>
<keyword evidence="5" id="KW-1133">Transmembrane helix</keyword>
<evidence type="ECO:0000256" key="4">
    <source>
        <dbReference type="SAM" id="MobiDB-lite"/>
    </source>
</evidence>
<keyword evidence="3" id="KW-0813">Transport</keyword>
<evidence type="ECO:0008006" key="10">
    <source>
        <dbReference type="Google" id="ProtNLM"/>
    </source>
</evidence>
<dbReference type="AlphaFoldDB" id="A0A5C0B080"/>
<dbReference type="CDD" id="cd06200">
    <property type="entry name" value="SiR_like1"/>
    <property type="match status" value="1"/>
</dbReference>
<evidence type="ECO:0000313" key="9">
    <source>
        <dbReference type="Proteomes" id="UP000325161"/>
    </source>
</evidence>
<dbReference type="Proteomes" id="UP000325161">
    <property type="component" value="Chromosome"/>
</dbReference>
<dbReference type="InterPro" id="IPR017927">
    <property type="entry name" value="FAD-bd_FR_type"/>
</dbReference>
<feature type="region of interest" description="Disordered" evidence="4">
    <location>
        <begin position="288"/>
        <end position="357"/>
    </location>
</feature>
<evidence type="ECO:0000256" key="2">
    <source>
        <dbReference type="ARBA" id="ARBA00022643"/>
    </source>
</evidence>
<keyword evidence="2" id="KW-0288">FMN</keyword>
<gene>
    <name evidence="8" type="ORF">FXN63_15590</name>
</gene>
<dbReference type="PANTHER" id="PTHR34219:SF3">
    <property type="entry name" value="BLL7967 PROTEIN"/>
    <property type="match status" value="1"/>
</dbReference>
<keyword evidence="3" id="KW-0249">Electron transport</keyword>
<dbReference type="InterPro" id="IPR001709">
    <property type="entry name" value="Flavoprot_Pyr_Nucl_cyt_Rdtase"/>
</dbReference>
<keyword evidence="5" id="KW-0472">Membrane</keyword>
<organism evidence="8 9">
    <name type="scientific">Pigmentiphaga aceris</name>
    <dbReference type="NCBI Taxonomy" id="1940612"/>
    <lineage>
        <taxon>Bacteria</taxon>
        <taxon>Pseudomonadati</taxon>
        <taxon>Pseudomonadota</taxon>
        <taxon>Betaproteobacteria</taxon>
        <taxon>Burkholderiales</taxon>
        <taxon>Alcaligenaceae</taxon>
        <taxon>Pigmentiphaga</taxon>
    </lineage>
</organism>
<dbReference type="OrthoDB" id="9816402at2"/>
<accession>A0A5C0B080</accession>
<dbReference type="Gene3D" id="3.40.50.80">
    <property type="entry name" value="Nucleotide-binding domain of ferredoxin-NADP reductase (FNR) module"/>
    <property type="match status" value="1"/>
</dbReference>
<evidence type="ECO:0000259" key="7">
    <source>
        <dbReference type="PROSITE" id="PS51384"/>
    </source>
</evidence>
<dbReference type="GO" id="GO:0010181">
    <property type="term" value="F:FMN binding"/>
    <property type="evidence" value="ECO:0007669"/>
    <property type="project" value="InterPro"/>
</dbReference>
<dbReference type="PANTHER" id="PTHR34219">
    <property type="entry name" value="IRON-REGULATED INNER MEMBRANE PROTEIN-RELATED"/>
    <property type="match status" value="1"/>
</dbReference>
<dbReference type="PROSITE" id="PS50902">
    <property type="entry name" value="FLAVODOXIN_LIKE"/>
    <property type="match status" value="1"/>
</dbReference>
<proteinExistence type="predicted"/>
<dbReference type="InterPro" id="IPR029039">
    <property type="entry name" value="Flavoprotein-like_sf"/>
</dbReference>
<evidence type="ECO:0000259" key="6">
    <source>
        <dbReference type="PROSITE" id="PS50902"/>
    </source>
</evidence>
<evidence type="ECO:0000256" key="3">
    <source>
        <dbReference type="ARBA" id="ARBA00022982"/>
    </source>
</evidence>
<evidence type="ECO:0000313" key="8">
    <source>
        <dbReference type="EMBL" id="QEI07103.1"/>
    </source>
</evidence>
<feature type="transmembrane region" description="Helical" evidence="5">
    <location>
        <begin position="449"/>
        <end position="470"/>
    </location>
</feature>
<dbReference type="InterPro" id="IPR005625">
    <property type="entry name" value="PepSY-ass_TM"/>
</dbReference>
<dbReference type="SUPFAM" id="SSF52218">
    <property type="entry name" value="Flavoproteins"/>
    <property type="match status" value="1"/>
</dbReference>
<dbReference type="EMBL" id="CP043046">
    <property type="protein sequence ID" value="QEI07103.1"/>
    <property type="molecule type" value="Genomic_DNA"/>
</dbReference>
<feature type="domain" description="Flavodoxin-like" evidence="6">
    <location>
        <begin position="501"/>
        <end position="638"/>
    </location>
</feature>
<evidence type="ECO:0000256" key="5">
    <source>
        <dbReference type="SAM" id="Phobius"/>
    </source>
</evidence>
<evidence type="ECO:0000256" key="1">
    <source>
        <dbReference type="ARBA" id="ARBA00022630"/>
    </source>
</evidence>
<keyword evidence="5" id="KW-0812">Transmembrane</keyword>
<dbReference type="PRINTS" id="PR00369">
    <property type="entry name" value="FLAVODOXIN"/>
</dbReference>
<feature type="region of interest" description="Disordered" evidence="4">
    <location>
        <begin position="238"/>
        <end position="273"/>
    </location>
</feature>
<feature type="compositionally biased region" description="Pro residues" evidence="4">
    <location>
        <begin position="346"/>
        <end position="357"/>
    </location>
</feature>
<reference evidence="8 9" key="1">
    <citation type="submission" date="2019-08" db="EMBL/GenBank/DDBJ databases">
        <title>Amphibian skin-associated Pigmentiphaga: genome sequence and occurrence across geography and hosts.</title>
        <authorList>
            <person name="Bletz M.C."/>
            <person name="Bunk B."/>
            <person name="Sproeer C."/>
            <person name="Biwer P."/>
            <person name="Reiter S."/>
            <person name="Rabemananjara F.C.E."/>
            <person name="Schulz S."/>
            <person name="Overmann J."/>
            <person name="Vences M."/>
        </authorList>
    </citation>
    <scope>NUCLEOTIDE SEQUENCE [LARGE SCALE GENOMIC DNA]</scope>
    <source>
        <strain evidence="8 9">Mada1488</strain>
    </source>
</reference>
<name>A0A5C0B080_9BURK</name>
<dbReference type="Pfam" id="PF03929">
    <property type="entry name" value="PepSY_TM"/>
    <property type="match status" value="1"/>
</dbReference>
<keyword evidence="9" id="KW-1185">Reference proteome</keyword>
<dbReference type="Gene3D" id="3.40.50.360">
    <property type="match status" value="1"/>
</dbReference>
<feature type="transmembrane region" description="Helical" evidence="5">
    <location>
        <begin position="147"/>
        <end position="167"/>
    </location>
</feature>
<dbReference type="GO" id="GO:0016491">
    <property type="term" value="F:oxidoreductase activity"/>
    <property type="evidence" value="ECO:0007669"/>
    <property type="project" value="InterPro"/>
</dbReference>
<dbReference type="KEGG" id="pacr:FXN63_15590"/>
<feature type="compositionally biased region" description="Polar residues" evidence="4">
    <location>
        <begin position="317"/>
        <end position="331"/>
    </location>
</feature>
<dbReference type="RefSeq" id="WP_148816150.1">
    <property type="nucleotide sequence ID" value="NZ_CP043046.1"/>
</dbReference>
<protein>
    <recommendedName>
        <fullName evidence="10">Nitric oxide synthase</fullName>
    </recommendedName>
</protein>
<feature type="domain" description="FAD-binding FR-type" evidence="7">
    <location>
        <begin position="651"/>
        <end position="814"/>
    </location>
</feature>
<dbReference type="PRINTS" id="PR00371">
    <property type="entry name" value="FPNCR"/>
</dbReference>
<dbReference type="PROSITE" id="PS51384">
    <property type="entry name" value="FAD_FR"/>
    <property type="match status" value="1"/>
</dbReference>
<dbReference type="InterPro" id="IPR017938">
    <property type="entry name" value="Riboflavin_synthase-like_b-brl"/>
</dbReference>
<dbReference type="InterPro" id="IPR008254">
    <property type="entry name" value="Flavodoxin/NO_synth"/>
</dbReference>
<feature type="compositionally biased region" description="Gly residues" evidence="4">
    <location>
        <begin position="244"/>
        <end position="265"/>
    </location>
</feature>